<dbReference type="OrthoDB" id="9802264at2"/>
<keyword evidence="4" id="KW-0378">Hydrolase</keyword>
<gene>
    <name evidence="4" type="ORF">HMPREF0357_10241</name>
</gene>
<protein>
    <submittedName>
        <fullName evidence="4">Bacteriocin export ABC transporter, lactococcin 972 group</fullName>
        <ecNumber evidence="4">3.6.3.-</ecNumber>
    </submittedName>
</protein>
<dbReference type="InterPro" id="IPR003593">
    <property type="entry name" value="AAA+_ATPase"/>
</dbReference>
<accession>E7FTV7</accession>
<dbReference type="InterPro" id="IPR003439">
    <property type="entry name" value="ABC_transporter-like_ATP-bd"/>
</dbReference>
<dbReference type="AlphaFoldDB" id="E7FTV7"/>
<dbReference type="GO" id="GO:0016887">
    <property type="term" value="F:ATP hydrolysis activity"/>
    <property type="evidence" value="ECO:0007669"/>
    <property type="project" value="InterPro"/>
</dbReference>
<proteinExistence type="predicted"/>
<dbReference type="PROSITE" id="PS50893">
    <property type="entry name" value="ABC_TRANSPORTER_2"/>
    <property type="match status" value="1"/>
</dbReference>
<dbReference type="InterPro" id="IPR017871">
    <property type="entry name" value="ABC_transporter-like_CS"/>
</dbReference>
<evidence type="ECO:0000259" key="3">
    <source>
        <dbReference type="PROSITE" id="PS50893"/>
    </source>
</evidence>
<organism evidence="4 5">
    <name type="scientific">Erysipelothrix rhusiopathiae ATCC 19414</name>
    <dbReference type="NCBI Taxonomy" id="525280"/>
    <lineage>
        <taxon>Bacteria</taxon>
        <taxon>Bacillati</taxon>
        <taxon>Bacillota</taxon>
        <taxon>Erysipelotrichia</taxon>
        <taxon>Erysipelotrichales</taxon>
        <taxon>Erysipelotrichaceae</taxon>
        <taxon>Erysipelothrix</taxon>
    </lineage>
</organism>
<dbReference type="STRING" id="1648.A2I91_05980"/>
<dbReference type="InterPro" id="IPR027417">
    <property type="entry name" value="P-loop_NTPase"/>
</dbReference>
<dbReference type="PANTHER" id="PTHR42798:SF2">
    <property type="entry name" value="ABC TRANSPORTER ATP-BINDING PROTEIN MG467-RELATED"/>
    <property type="match status" value="1"/>
</dbReference>
<evidence type="ECO:0000256" key="2">
    <source>
        <dbReference type="ARBA" id="ARBA00022840"/>
    </source>
</evidence>
<dbReference type="EC" id="3.6.3.-" evidence="4"/>
<dbReference type="Proteomes" id="UP000003028">
    <property type="component" value="Unassembled WGS sequence"/>
</dbReference>
<dbReference type="RefSeq" id="WP_003773360.1">
    <property type="nucleotide sequence ID" value="NZ_ACLK02000001.1"/>
</dbReference>
<dbReference type="Gene3D" id="3.40.50.300">
    <property type="entry name" value="P-loop containing nucleotide triphosphate hydrolases"/>
    <property type="match status" value="1"/>
</dbReference>
<keyword evidence="2" id="KW-0067">ATP-binding</keyword>
<keyword evidence="1" id="KW-0547">Nucleotide-binding</keyword>
<evidence type="ECO:0000313" key="5">
    <source>
        <dbReference type="Proteomes" id="UP000003028"/>
    </source>
</evidence>
<dbReference type="PANTHER" id="PTHR42798">
    <property type="entry name" value="LIPOPROTEIN-RELEASING SYSTEM ATP-BINDING PROTEIN LOLD"/>
    <property type="match status" value="1"/>
</dbReference>
<dbReference type="Pfam" id="PF00005">
    <property type="entry name" value="ABC_tran"/>
    <property type="match status" value="1"/>
</dbReference>
<dbReference type="SUPFAM" id="SSF52540">
    <property type="entry name" value="P-loop containing nucleoside triphosphate hydrolases"/>
    <property type="match status" value="1"/>
</dbReference>
<sequence length="205" mass="22837">MMIQLKSVSRTFGNRTLFHDINEKFVVGELVGISGKSGSGKSTLLNIIGLIDSDYEGELLIDSIATKNISKRKKVQLVRENINYLFQNYALIDNESVRYNLELVLKKKDDNKLDDALKQVGLDSAILETPIYILSGGEQQRVALARCILKKGNIVLADEPTGNLDQENAEIVMGILSEFTKQGKVVVIVSHSKEIMQLCDRVIEL</sequence>
<dbReference type="GO" id="GO:0005524">
    <property type="term" value="F:ATP binding"/>
    <property type="evidence" value="ECO:0007669"/>
    <property type="project" value="UniProtKB-KW"/>
</dbReference>
<comment type="caution">
    <text evidence="4">The sequence shown here is derived from an EMBL/GenBank/DDBJ whole genome shotgun (WGS) entry which is preliminary data.</text>
</comment>
<evidence type="ECO:0000313" key="4">
    <source>
        <dbReference type="EMBL" id="EFY09446.1"/>
    </source>
</evidence>
<dbReference type="EMBL" id="ACLK02000001">
    <property type="protein sequence ID" value="EFY09446.1"/>
    <property type="molecule type" value="Genomic_DNA"/>
</dbReference>
<keyword evidence="5" id="KW-1185">Reference proteome</keyword>
<dbReference type="SMART" id="SM00382">
    <property type="entry name" value="AAA"/>
    <property type="match status" value="1"/>
</dbReference>
<evidence type="ECO:0000256" key="1">
    <source>
        <dbReference type="ARBA" id="ARBA00022741"/>
    </source>
</evidence>
<reference evidence="4" key="1">
    <citation type="submission" date="2011-01" db="EMBL/GenBank/DDBJ databases">
        <authorList>
            <person name="Muzny D."/>
            <person name="Qin X."/>
            <person name="Buhay C."/>
            <person name="Dugan-Rocha S."/>
            <person name="Ding Y."/>
            <person name="Chen G."/>
            <person name="Hawes A."/>
            <person name="Holder M."/>
            <person name="Jhangiani S."/>
            <person name="Johnson A."/>
            <person name="Khan Z."/>
            <person name="Li Z."/>
            <person name="Liu W."/>
            <person name="Liu X."/>
            <person name="Perez L."/>
            <person name="Shen H."/>
            <person name="Wang Q."/>
            <person name="Watt J."/>
            <person name="Xi L."/>
            <person name="Xin Y."/>
            <person name="Zhou J."/>
            <person name="Deng J."/>
            <person name="Jiang H."/>
            <person name="Liu Y."/>
            <person name="Qu J."/>
            <person name="Song X.-Z."/>
            <person name="Zhang L."/>
            <person name="Villasana D."/>
            <person name="Johnson A."/>
            <person name="Liu J."/>
            <person name="Liyanage D."/>
            <person name="Lorensuhewa L."/>
            <person name="Robinson T."/>
            <person name="Song A."/>
            <person name="Song B.-B."/>
            <person name="Dinh H."/>
            <person name="Thornton R."/>
            <person name="Coyle M."/>
            <person name="Francisco L."/>
            <person name="Jackson L."/>
            <person name="Javaid M."/>
            <person name="Korchina V."/>
            <person name="Kovar C."/>
            <person name="Mata R."/>
            <person name="Mathew T."/>
            <person name="Ngo R."/>
            <person name="Nguyen L."/>
            <person name="Nguyen N."/>
            <person name="Okwuonu G."/>
            <person name="Ongeri F."/>
            <person name="Pham C."/>
            <person name="Simmons D."/>
            <person name="Wilczek-Boney K."/>
            <person name="Hale W."/>
            <person name="Jakkamsetti A."/>
            <person name="Pham P."/>
            <person name="Ruth R."/>
            <person name="San Lucas F."/>
            <person name="Warren J."/>
            <person name="Zhang J."/>
            <person name="Zhao Z."/>
            <person name="Zhou C."/>
            <person name="Zhu D."/>
            <person name="Lee S."/>
            <person name="Bess C."/>
            <person name="Blankenburg K."/>
            <person name="Forbes L."/>
            <person name="Fu Q."/>
            <person name="Gubbala S."/>
            <person name="Hirani K."/>
            <person name="Jayaseelan J.C."/>
            <person name="Lara F."/>
            <person name="Munidasa M."/>
            <person name="Palculict T."/>
            <person name="Patil S."/>
            <person name="Pu L.-L."/>
            <person name="Saada N."/>
            <person name="Tang L."/>
            <person name="Weissenberger G."/>
            <person name="Zhu Y."/>
            <person name="Hemphill L."/>
            <person name="Shang Y."/>
            <person name="Youmans B."/>
            <person name="Ayvaz T."/>
            <person name="Ross M."/>
            <person name="Santibanez J."/>
            <person name="Aqrawi P."/>
            <person name="Gross S."/>
            <person name="Joshi V."/>
            <person name="Fowler G."/>
            <person name="Nazareth L."/>
            <person name="Reid J."/>
            <person name="Worley K."/>
            <person name="Petrosino J."/>
            <person name="Highlander S."/>
            <person name="Gibbs R."/>
        </authorList>
    </citation>
    <scope>NUCLEOTIDE SEQUENCE [LARGE SCALE GENOMIC DNA]</scope>
    <source>
        <strain evidence="4">ATCC 19414</strain>
    </source>
</reference>
<feature type="domain" description="ABC transporter" evidence="3">
    <location>
        <begin position="3"/>
        <end position="205"/>
    </location>
</feature>
<dbReference type="PROSITE" id="PS00211">
    <property type="entry name" value="ABC_TRANSPORTER_1"/>
    <property type="match status" value="1"/>
</dbReference>
<name>E7FTV7_ERYRH</name>